<dbReference type="PANTHER" id="PTHR10913">
    <property type="entry name" value="FOLLISTATIN-RELATED"/>
    <property type="match status" value="1"/>
</dbReference>
<organism evidence="6 7">
    <name type="scientific">Clytia hemisphaerica</name>
    <dbReference type="NCBI Taxonomy" id="252671"/>
    <lineage>
        <taxon>Eukaryota</taxon>
        <taxon>Metazoa</taxon>
        <taxon>Cnidaria</taxon>
        <taxon>Hydrozoa</taxon>
        <taxon>Hydroidolina</taxon>
        <taxon>Leptothecata</taxon>
        <taxon>Obeliida</taxon>
        <taxon>Clytiidae</taxon>
        <taxon>Clytia</taxon>
    </lineage>
</organism>
<dbReference type="SUPFAM" id="SSF100895">
    <property type="entry name" value="Kazal-type serine protease inhibitors"/>
    <property type="match status" value="2"/>
</dbReference>
<accession>A0A7M5U295</accession>
<keyword evidence="2" id="KW-0722">Serine protease inhibitor</keyword>
<dbReference type="OrthoDB" id="126772at2759"/>
<evidence type="ECO:0000256" key="4">
    <source>
        <dbReference type="SAM" id="SignalP"/>
    </source>
</evidence>
<reference evidence="6" key="1">
    <citation type="submission" date="2021-01" db="UniProtKB">
        <authorList>
            <consortium name="EnsemblMetazoa"/>
        </authorList>
    </citation>
    <scope>IDENTIFICATION</scope>
</reference>
<dbReference type="GeneID" id="136818225"/>
<dbReference type="CDD" id="cd00104">
    <property type="entry name" value="KAZAL_FS"/>
    <property type="match status" value="2"/>
</dbReference>
<dbReference type="SUPFAM" id="SSF49265">
    <property type="entry name" value="Fibronectin type III"/>
    <property type="match status" value="1"/>
</dbReference>
<dbReference type="PROSITE" id="PS51465">
    <property type="entry name" value="KAZAL_2"/>
    <property type="match status" value="2"/>
</dbReference>
<keyword evidence="4" id="KW-0732">Signal</keyword>
<feature type="domain" description="Kazal-like" evidence="5">
    <location>
        <begin position="660"/>
        <end position="709"/>
    </location>
</feature>
<dbReference type="PROSITE" id="PS00092">
    <property type="entry name" value="N6_MTASE"/>
    <property type="match status" value="1"/>
</dbReference>
<dbReference type="InterPro" id="IPR002052">
    <property type="entry name" value="DNA_methylase_N6_adenine_CS"/>
</dbReference>
<protein>
    <recommendedName>
        <fullName evidence="5">Kazal-like domain-containing protein</fullName>
    </recommendedName>
</protein>
<keyword evidence="1" id="KW-0646">Protease inhibitor</keyword>
<evidence type="ECO:0000256" key="2">
    <source>
        <dbReference type="ARBA" id="ARBA00022900"/>
    </source>
</evidence>
<evidence type="ECO:0000256" key="1">
    <source>
        <dbReference type="ARBA" id="ARBA00022690"/>
    </source>
</evidence>
<dbReference type="RefSeq" id="XP_066930694.1">
    <property type="nucleotide sequence ID" value="XM_067074593.1"/>
</dbReference>
<dbReference type="GO" id="GO:0005576">
    <property type="term" value="C:extracellular region"/>
    <property type="evidence" value="ECO:0007669"/>
    <property type="project" value="TreeGrafter"/>
</dbReference>
<dbReference type="SMART" id="SM00280">
    <property type="entry name" value="KAZAL"/>
    <property type="match status" value="2"/>
</dbReference>
<dbReference type="AlphaFoldDB" id="A0A7M5U295"/>
<dbReference type="InterPro" id="IPR002350">
    <property type="entry name" value="Kazal_dom"/>
</dbReference>
<feature type="domain" description="Kazal-like" evidence="5">
    <location>
        <begin position="606"/>
        <end position="658"/>
    </location>
</feature>
<feature type="signal peptide" evidence="4">
    <location>
        <begin position="1"/>
        <end position="19"/>
    </location>
</feature>
<dbReference type="PANTHER" id="PTHR10913:SF45">
    <property type="entry name" value="FOLLISTATIN, ISOFORM A-RELATED"/>
    <property type="match status" value="1"/>
</dbReference>
<name>A0A7M5U295_9CNID</name>
<dbReference type="RefSeq" id="XP_066930693.1">
    <property type="nucleotide sequence ID" value="XM_067074592.1"/>
</dbReference>
<dbReference type="GO" id="GO:0008168">
    <property type="term" value="F:methyltransferase activity"/>
    <property type="evidence" value="ECO:0007669"/>
    <property type="project" value="InterPro"/>
</dbReference>
<dbReference type="InterPro" id="IPR036058">
    <property type="entry name" value="Kazal_dom_sf"/>
</dbReference>
<dbReference type="InterPro" id="IPR050653">
    <property type="entry name" value="Prot_Inhib_GrowthFact_Antg"/>
</dbReference>
<dbReference type="Proteomes" id="UP000594262">
    <property type="component" value="Unplaced"/>
</dbReference>
<sequence length="852" mass="95077">MAFLLKYFCLFCMTDVIRSSQPPPLLLPGEALPLPELSLPAIDSFTTVINTFNDSADIEWPTYNNFTMYQITAINLVAKIQSREYTFYTSKGTLDGLEQGTNILKIKGGIFGQCSDQYADLLGKVGHVIIKESSPRRIEIPNFKVQFALDERLQMTFDASWDSMENAKDYLLTVSRTEDCVPNELSWVTNQTSLTGAWNGFDLEEPSTFLFDVRVNSNINESDTIRPKAPQIRNVIRNVGLLGVRVLSTGQHFIKVSIPAIPDNYFVIIHSPSDENYTVNRTPGAIQLSGLQVSTKYKFTVFSTKFRNDVFVSQTLEVFTGPAFPPTPPTLPPFLTFKPIKNEWAVKKINIYKNGIDIEFPYYNNYTSYQVDAVRKQPLPFQKTYIFNNTNKGSLDVPSGIILLKIIGIPGQCSDIIKEDTIGKTGIAVVNSLYPSRIDIQNFNVQVAWDKSMQPLFKASWDSVENAKDYILNYRNTEDCSTNEMSALIPRTSVIGPLERTGSTFVFHVRVQSTKPSTSSYRPVAPQLRKLVQEELADAQILKSGNNSITLLLGNDTEEYHILIGAKRLTAKPGRFVITNPPYDDQNTVFITVLSASFGDRLLKSLFTVQVCSQVCPAIIEGVCGSDGKTYSNQCQLEVAACKSHGKITKKNDGPCESKACSNKVCAHHKASPVCGSNKLTYENDCQLQYASCKSNRSITKEHEGACGDSVLLAMSVECSDHHQIDLAWEGPKSLTYNLIKSQKLNTTHYKIVGNQTLKGVTRHSLTCLKPNTTYSISLNVAHHNKNAKLYIINPPYLDVSTGYRSDGNIRCSNIFYEDQCTGKASSMASQIQITSLVFNLLFSFMVYYTVH</sequence>
<dbReference type="EnsemblMetazoa" id="CLYHEMT005188.1">
    <property type="protein sequence ID" value="CLYHEMP005188.1"/>
    <property type="gene ID" value="CLYHEMG005188"/>
</dbReference>
<keyword evidence="7" id="KW-1185">Reference proteome</keyword>
<evidence type="ECO:0000256" key="3">
    <source>
        <dbReference type="ARBA" id="ARBA00023157"/>
    </source>
</evidence>
<evidence type="ECO:0000313" key="7">
    <source>
        <dbReference type="Proteomes" id="UP000594262"/>
    </source>
</evidence>
<evidence type="ECO:0000259" key="5">
    <source>
        <dbReference type="PROSITE" id="PS51465"/>
    </source>
</evidence>
<feature type="chain" id="PRO_5029616282" description="Kazal-like domain-containing protein" evidence="4">
    <location>
        <begin position="20"/>
        <end position="852"/>
    </location>
</feature>
<dbReference type="GO" id="GO:0003676">
    <property type="term" value="F:nucleic acid binding"/>
    <property type="evidence" value="ECO:0007669"/>
    <property type="project" value="InterPro"/>
</dbReference>
<dbReference type="InterPro" id="IPR036116">
    <property type="entry name" value="FN3_sf"/>
</dbReference>
<dbReference type="Pfam" id="PF07648">
    <property type="entry name" value="Kazal_2"/>
    <property type="match status" value="2"/>
</dbReference>
<proteinExistence type="predicted"/>
<dbReference type="Gene3D" id="3.30.60.30">
    <property type="match status" value="2"/>
</dbReference>
<dbReference type="GO" id="GO:0030154">
    <property type="term" value="P:cell differentiation"/>
    <property type="evidence" value="ECO:0007669"/>
    <property type="project" value="TreeGrafter"/>
</dbReference>
<dbReference type="GO" id="GO:0032259">
    <property type="term" value="P:methylation"/>
    <property type="evidence" value="ECO:0007669"/>
    <property type="project" value="InterPro"/>
</dbReference>
<evidence type="ECO:0000313" key="6">
    <source>
        <dbReference type="EnsemblMetazoa" id="CLYHEMP005188.1"/>
    </source>
</evidence>
<keyword evidence="3" id="KW-1015">Disulfide bond</keyword>